<dbReference type="Pfam" id="PF12690">
    <property type="entry name" value="BsuPI"/>
    <property type="match status" value="1"/>
</dbReference>
<dbReference type="InterPro" id="IPR038144">
    <property type="entry name" value="IPI"/>
</dbReference>
<evidence type="ECO:0000313" key="3">
    <source>
        <dbReference type="EMBL" id="ARU62795.1"/>
    </source>
</evidence>
<feature type="domain" description="Intracellular proteinase inhibitor BsuPI" evidence="2">
    <location>
        <begin position="61"/>
        <end position="156"/>
    </location>
</feature>
<name>A0A1Y0ITJ9_9BACL</name>
<reference evidence="4" key="1">
    <citation type="submission" date="2017-05" db="EMBL/GenBank/DDBJ databases">
        <authorList>
            <person name="Sung H."/>
        </authorList>
    </citation>
    <scope>NUCLEOTIDE SEQUENCE [LARGE SCALE GENOMIC DNA]</scope>
    <source>
        <strain evidence="4">AR23208</strain>
    </source>
</reference>
<evidence type="ECO:0000256" key="1">
    <source>
        <dbReference type="SAM" id="SignalP"/>
    </source>
</evidence>
<proteinExistence type="predicted"/>
<keyword evidence="1" id="KW-0732">Signal</keyword>
<dbReference type="Gene3D" id="2.60.40.2360">
    <property type="entry name" value="Intracellular proteinase inhibitor BsuPI"/>
    <property type="match status" value="1"/>
</dbReference>
<dbReference type="OrthoDB" id="5459839at2"/>
<gene>
    <name evidence="3" type="ORF">CBW65_18825</name>
</gene>
<organism evidence="3 4">
    <name type="scientific">Tumebacillus avium</name>
    <dbReference type="NCBI Taxonomy" id="1903704"/>
    <lineage>
        <taxon>Bacteria</taxon>
        <taxon>Bacillati</taxon>
        <taxon>Bacillota</taxon>
        <taxon>Bacilli</taxon>
        <taxon>Bacillales</taxon>
        <taxon>Alicyclobacillaceae</taxon>
        <taxon>Tumebacillus</taxon>
    </lineage>
</organism>
<feature type="chain" id="PRO_5039552076" description="Intracellular proteinase inhibitor BsuPI domain-containing protein" evidence="1">
    <location>
        <begin position="23"/>
        <end position="182"/>
    </location>
</feature>
<accession>A0A1Y0ITJ9</accession>
<dbReference type="EMBL" id="CP021434">
    <property type="protein sequence ID" value="ARU62795.1"/>
    <property type="molecule type" value="Genomic_DNA"/>
</dbReference>
<dbReference type="PROSITE" id="PS51257">
    <property type="entry name" value="PROKAR_LIPOPROTEIN"/>
    <property type="match status" value="1"/>
</dbReference>
<dbReference type="RefSeq" id="WP_087458145.1">
    <property type="nucleotide sequence ID" value="NZ_CP021434.1"/>
</dbReference>
<protein>
    <recommendedName>
        <fullName evidence="2">Intracellular proteinase inhibitor BsuPI domain-containing protein</fullName>
    </recommendedName>
</protein>
<keyword evidence="4" id="KW-1185">Reference proteome</keyword>
<dbReference type="InterPro" id="IPR020481">
    <property type="entry name" value="Intracell_prot_inh_BsuPI"/>
</dbReference>
<dbReference type="KEGG" id="tum:CBW65_18825"/>
<sequence length="182" mass="19681">MKKAMTVLLSCAMLFAFTGCGAKDATTGQSDQPAASQNEVPGLFHKAESNGIEIVLKASKIKQKPNEELTVQAQIRNTTDKTLFVQTTNGCDPGVRISIPTTSGQFVPVQDGEPQMCTEVMGVKELKPNQTIMNTVKLQPQDIKPGTYDIVATVNLTSMDHGMMNTEPPKVIETKAQITIVE</sequence>
<feature type="signal peptide" evidence="1">
    <location>
        <begin position="1"/>
        <end position="22"/>
    </location>
</feature>
<dbReference type="Proteomes" id="UP000195437">
    <property type="component" value="Chromosome"/>
</dbReference>
<evidence type="ECO:0000259" key="2">
    <source>
        <dbReference type="Pfam" id="PF12690"/>
    </source>
</evidence>
<evidence type="ECO:0000313" key="4">
    <source>
        <dbReference type="Proteomes" id="UP000195437"/>
    </source>
</evidence>
<dbReference type="AlphaFoldDB" id="A0A1Y0ITJ9"/>